<evidence type="ECO:0000256" key="4">
    <source>
        <dbReference type="ARBA" id="ARBA00023004"/>
    </source>
</evidence>
<dbReference type="InterPro" id="IPR019591">
    <property type="entry name" value="Mrp/NBP35_ATP-bd"/>
</dbReference>
<dbReference type="GO" id="GO:0005739">
    <property type="term" value="C:mitochondrion"/>
    <property type="evidence" value="ECO:0007669"/>
    <property type="project" value="TreeGrafter"/>
</dbReference>
<reference evidence="7" key="1">
    <citation type="submission" date="2023-06" db="EMBL/GenBank/DDBJ databases">
        <title>Genome-scale phylogeny and comparative genomics of the fungal order Sordariales.</title>
        <authorList>
            <consortium name="Lawrence Berkeley National Laboratory"/>
            <person name="Hensen N."/>
            <person name="Bonometti L."/>
            <person name="Westerberg I."/>
            <person name="Brannstrom I.O."/>
            <person name="Guillou S."/>
            <person name="Cros-Aarteil S."/>
            <person name="Calhoun S."/>
            <person name="Haridas S."/>
            <person name="Kuo A."/>
            <person name="Mondo S."/>
            <person name="Pangilinan J."/>
            <person name="Riley R."/>
            <person name="Labutti K."/>
            <person name="Andreopoulos B."/>
            <person name="Lipzen A."/>
            <person name="Chen C."/>
            <person name="Yanf M."/>
            <person name="Daum C."/>
            <person name="Ng V."/>
            <person name="Clum A."/>
            <person name="Steindorff A."/>
            <person name="Ohm R."/>
            <person name="Martin F."/>
            <person name="Silar P."/>
            <person name="Natvig D."/>
            <person name="Lalanne C."/>
            <person name="Gautier V."/>
            <person name="Ament-Velasquez S.L."/>
            <person name="Kruys A."/>
            <person name="Hutchinson M.I."/>
            <person name="Powell A.J."/>
            <person name="Barry K."/>
            <person name="Miller A.N."/>
            <person name="Grigoriev I.V."/>
            <person name="Debuchy R."/>
            <person name="Gladieux P."/>
            <person name="Thoren M.H."/>
            <person name="Johannesson H."/>
        </authorList>
    </citation>
    <scope>NUCLEOTIDE SEQUENCE</scope>
    <source>
        <strain evidence="7">8032-3</strain>
    </source>
</reference>
<dbReference type="GO" id="GO:0046872">
    <property type="term" value="F:metal ion binding"/>
    <property type="evidence" value="ECO:0007669"/>
    <property type="project" value="UniProtKB-KW"/>
</dbReference>
<evidence type="ECO:0000313" key="8">
    <source>
        <dbReference type="Proteomes" id="UP001244011"/>
    </source>
</evidence>
<dbReference type="GO" id="GO:0016787">
    <property type="term" value="F:hydrolase activity"/>
    <property type="evidence" value="ECO:0007669"/>
    <property type="project" value="UniProtKB-KW"/>
</dbReference>
<keyword evidence="2" id="KW-0547">Nucleotide-binding</keyword>
<comment type="caution">
    <text evidence="7">The sequence shown here is derived from an EMBL/GenBank/DDBJ whole genome shotgun (WGS) entry which is preliminary data.</text>
</comment>
<dbReference type="GO" id="GO:0140663">
    <property type="term" value="F:ATP-dependent FeS chaperone activity"/>
    <property type="evidence" value="ECO:0007669"/>
    <property type="project" value="InterPro"/>
</dbReference>
<dbReference type="PANTHER" id="PTHR42961:SF2">
    <property type="entry name" value="IRON-SULFUR PROTEIN NUBPL"/>
    <property type="match status" value="1"/>
</dbReference>
<dbReference type="HAMAP" id="MF_02040">
    <property type="entry name" value="Mrp_NBP35"/>
    <property type="match status" value="1"/>
</dbReference>
<evidence type="ECO:0000256" key="3">
    <source>
        <dbReference type="ARBA" id="ARBA00022840"/>
    </source>
</evidence>
<evidence type="ECO:0000256" key="5">
    <source>
        <dbReference type="ARBA" id="ARBA00023014"/>
    </source>
</evidence>
<protein>
    <submittedName>
        <fullName evidence="7">P-loop containing nucleoside triphosphate hydrolase protein</fullName>
    </submittedName>
</protein>
<keyword evidence="7" id="KW-0378">Hydrolase</keyword>
<dbReference type="Pfam" id="PF10609">
    <property type="entry name" value="ParA"/>
    <property type="match status" value="1"/>
</dbReference>
<comment type="similarity">
    <text evidence="6">Belongs to the Mrp/NBP35 ATP-binding proteins family.</text>
</comment>
<dbReference type="SUPFAM" id="SSF52540">
    <property type="entry name" value="P-loop containing nucleoside triphosphate hydrolases"/>
    <property type="match status" value="1"/>
</dbReference>
<dbReference type="GO" id="GO:0032981">
    <property type="term" value="P:mitochondrial respiratory chain complex I assembly"/>
    <property type="evidence" value="ECO:0007669"/>
    <property type="project" value="TreeGrafter"/>
</dbReference>
<dbReference type="GO" id="GO:0051539">
    <property type="term" value="F:4 iron, 4 sulfur cluster binding"/>
    <property type="evidence" value="ECO:0007669"/>
    <property type="project" value="TreeGrafter"/>
</dbReference>
<dbReference type="GO" id="GO:0016226">
    <property type="term" value="P:iron-sulfur cluster assembly"/>
    <property type="evidence" value="ECO:0007669"/>
    <property type="project" value="InterPro"/>
</dbReference>
<evidence type="ECO:0000256" key="1">
    <source>
        <dbReference type="ARBA" id="ARBA00022723"/>
    </source>
</evidence>
<dbReference type="RefSeq" id="XP_060284039.1">
    <property type="nucleotide sequence ID" value="XM_060425467.1"/>
</dbReference>
<dbReference type="CDD" id="cd02037">
    <property type="entry name" value="Mrp_NBP35"/>
    <property type="match status" value="1"/>
</dbReference>
<keyword evidence="8" id="KW-1185">Reference proteome</keyword>
<dbReference type="FunFam" id="3.40.50.300:FF:001278">
    <property type="entry name" value="Iron-sulfur cluster carrier protein"/>
    <property type="match status" value="1"/>
</dbReference>
<sequence>MRLSPRCLSRVSPILRHENPLGLPRTGSIPRMQRGLPEKRAIRDVRKVIAVSSAKGGVGKSTVAANLSLAFARLGYRSGILDTDIFGPSIPTLFSLSEEPRLSSNNQLLPLSNYGVKTMSMGYLVGEDAPVVWRGLMVMKALQQLLHEVDWGGLDILVLDLPPGTGDTQLSVTQQIILDGSIIVTTPHTLSVKDAVKGINMFRKVDVPILGLVQNMSLFRCPCCDHPSSVFGSGDRVRAACADHGIDLLADVPLHQVIADDAQGGRPTVVSEPGSERAEVFMGIARAVGAKIGL</sequence>
<dbReference type="InterPro" id="IPR033756">
    <property type="entry name" value="YlxH/NBP35"/>
</dbReference>
<accession>A0AAJ0C527</accession>
<dbReference type="AlphaFoldDB" id="A0AAJ0C527"/>
<proteinExistence type="inferred from homology"/>
<dbReference type="Proteomes" id="UP001244011">
    <property type="component" value="Unassembled WGS sequence"/>
</dbReference>
<dbReference type="InterPro" id="IPR044304">
    <property type="entry name" value="NUBPL-like"/>
</dbReference>
<dbReference type="InterPro" id="IPR027417">
    <property type="entry name" value="P-loop_NTPase"/>
</dbReference>
<organism evidence="7 8">
    <name type="scientific">Phialemonium atrogriseum</name>
    <dbReference type="NCBI Taxonomy" id="1093897"/>
    <lineage>
        <taxon>Eukaryota</taxon>
        <taxon>Fungi</taxon>
        <taxon>Dikarya</taxon>
        <taxon>Ascomycota</taxon>
        <taxon>Pezizomycotina</taxon>
        <taxon>Sordariomycetes</taxon>
        <taxon>Sordariomycetidae</taxon>
        <taxon>Cephalothecales</taxon>
        <taxon>Cephalothecaceae</taxon>
        <taxon>Phialemonium</taxon>
    </lineage>
</organism>
<name>A0AAJ0C527_9PEZI</name>
<keyword evidence="4" id="KW-0408">Iron</keyword>
<keyword evidence="3" id="KW-0067">ATP-binding</keyword>
<evidence type="ECO:0000313" key="7">
    <source>
        <dbReference type="EMBL" id="KAK1767826.1"/>
    </source>
</evidence>
<dbReference type="GeneID" id="85308654"/>
<dbReference type="GO" id="GO:0005524">
    <property type="term" value="F:ATP binding"/>
    <property type="evidence" value="ECO:0007669"/>
    <property type="project" value="UniProtKB-KW"/>
</dbReference>
<evidence type="ECO:0000256" key="6">
    <source>
        <dbReference type="ARBA" id="ARBA00024036"/>
    </source>
</evidence>
<dbReference type="EMBL" id="MU839007">
    <property type="protein sequence ID" value="KAK1767826.1"/>
    <property type="molecule type" value="Genomic_DNA"/>
</dbReference>
<dbReference type="Gene3D" id="3.40.50.300">
    <property type="entry name" value="P-loop containing nucleotide triphosphate hydrolases"/>
    <property type="match status" value="1"/>
</dbReference>
<gene>
    <name evidence="7" type="ORF">QBC33DRAFT_491270</name>
</gene>
<dbReference type="PANTHER" id="PTHR42961">
    <property type="entry name" value="IRON-SULFUR PROTEIN NUBPL"/>
    <property type="match status" value="1"/>
</dbReference>
<keyword evidence="5" id="KW-0411">Iron-sulfur</keyword>
<evidence type="ECO:0000256" key="2">
    <source>
        <dbReference type="ARBA" id="ARBA00022741"/>
    </source>
</evidence>
<keyword evidence="1" id="KW-0479">Metal-binding</keyword>